<keyword evidence="5 6" id="KW-0472">Membrane</keyword>
<feature type="transmembrane region" description="Helical" evidence="6">
    <location>
        <begin position="193"/>
        <end position="215"/>
    </location>
</feature>
<name>A0A501PCC6_9PROT</name>
<feature type="transmembrane region" description="Helical" evidence="6">
    <location>
        <begin position="415"/>
        <end position="434"/>
    </location>
</feature>
<reference evidence="8" key="1">
    <citation type="submission" date="2019-06" db="EMBL/GenBank/DDBJ databases">
        <title>The complete genome of Emcibacter congregatus ZYLT.</title>
        <authorList>
            <person name="Zhao Z."/>
        </authorList>
    </citation>
    <scope>NUCLEOTIDE SEQUENCE [LARGE SCALE GENOMIC DNA]</scope>
    <source>
        <strain evidence="8">MCCC 1A06723</strain>
    </source>
</reference>
<evidence type="ECO:0000256" key="3">
    <source>
        <dbReference type="ARBA" id="ARBA00022692"/>
    </source>
</evidence>
<dbReference type="InterPro" id="IPR002797">
    <property type="entry name" value="Polysacc_synth"/>
</dbReference>
<dbReference type="GO" id="GO:0005886">
    <property type="term" value="C:plasma membrane"/>
    <property type="evidence" value="ECO:0007669"/>
    <property type="project" value="UniProtKB-SubCell"/>
</dbReference>
<dbReference type="RefSeq" id="WP_139941869.1">
    <property type="nucleotide sequence ID" value="NZ_JBHSYP010000005.1"/>
</dbReference>
<feature type="transmembrane region" description="Helical" evidence="6">
    <location>
        <begin position="383"/>
        <end position="403"/>
    </location>
</feature>
<keyword evidence="3 6" id="KW-0812">Transmembrane</keyword>
<evidence type="ECO:0000256" key="2">
    <source>
        <dbReference type="ARBA" id="ARBA00022475"/>
    </source>
</evidence>
<feature type="transmembrane region" description="Helical" evidence="6">
    <location>
        <begin position="95"/>
        <end position="125"/>
    </location>
</feature>
<keyword evidence="2" id="KW-1003">Cell membrane</keyword>
<protein>
    <recommendedName>
        <fullName evidence="9">Lipopolysaccharide biosynthesis protein</fullName>
    </recommendedName>
</protein>
<keyword evidence="4 6" id="KW-1133">Transmembrane helix</keyword>
<dbReference type="AlphaFoldDB" id="A0A501PCC6"/>
<comment type="subcellular location">
    <subcellularLocation>
        <location evidence="1">Cell membrane</location>
        <topology evidence="1">Multi-pass membrane protein</topology>
    </subcellularLocation>
</comment>
<feature type="transmembrane region" description="Helical" evidence="6">
    <location>
        <begin position="22"/>
        <end position="48"/>
    </location>
</feature>
<evidence type="ECO:0000256" key="5">
    <source>
        <dbReference type="ARBA" id="ARBA00023136"/>
    </source>
</evidence>
<feature type="transmembrane region" description="Helical" evidence="6">
    <location>
        <begin position="317"/>
        <end position="337"/>
    </location>
</feature>
<proteinExistence type="predicted"/>
<dbReference type="PANTHER" id="PTHR30250:SF11">
    <property type="entry name" value="O-ANTIGEN TRANSPORTER-RELATED"/>
    <property type="match status" value="1"/>
</dbReference>
<feature type="transmembrane region" description="Helical" evidence="6">
    <location>
        <begin position="475"/>
        <end position="497"/>
    </location>
</feature>
<dbReference type="EMBL" id="VFIY01000018">
    <property type="protein sequence ID" value="TPD57554.1"/>
    <property type="molecule type" value="Genomic_DNA"/>
</dbReference>
<keyword evidence="8" id="KW-1185">Reference proteome</keyword>
<feature type="transmembrane region" description="Helical" evidence="6">
    <location>
        <begin position="349"/>
        <end position="371"/>
    </location>
</feature>
<evidence type="ECO:0000256" key="1">
    <source>
        <dbReference type="ARBA" id="ARBA00004651"/>
    </source>
</evidence>
<dbReference type="Proteomes" id="UP000319148">
    <property type="component" value="Unassembled WGS sequence"/>
</dbReference>
<feature type="transmembrane region" description="Helical" evidence="6">
    <location>
        <begin position="446"/>
        <end position="463"/>
    </location>
</feature>
<feature type="transmembrane region" description="Helical" evidence="6">
    <location>
        <begin position="137"/>
        <end position="157"/>
    </location>
</feature>
<dbReference type="PANTHER" id="PTHR30250">
    <property type="entry name" value="PST FAMILY PREDICTED COLANIC ACID TRANSPORTER"/>
    <property type="match status" value="1"/>
</dbReference>
<evidence type="ECO:0000256" key="4">
    <source>
        <dbReference type="ARBA" id="ARBA00022989"/>
    </source>
</evidence>
<evidence type="ECO:0008006" key="9">
    <source>
        <dbReference type="Google" id="ProtNLM"/>
    </source>
</evidence>
<evidence type="ECO:0000313" key="7">
    <source>
        <dbReference type="EMBL" id="TPD57554.1"/>
    </source>
</evidence>
<gene>
    <name evidence="7" type="ORF">FIV46_15685</name>
</gene>
<sequence>MTSITPADSGEQKDKKDIAKGAGANFAGFIVRLGSRLPFLFLAVALFGNELYGRYNYTITTIEIMAAFATFGLKRSLFKFIHDREYSRDYAPEQVILTALCWSLMVGAVLTGILILSANALAAFFDYPQMVDGLVTLAPIILVITSVDVILSGTRATRKMRYEVWSRSIVEPYVLLGAMLLFYTLGYREKGLLMAYAVALLAALAVAIWGALRLYSFRNFVCKPPCFHLIRRIAGFSAPTAFHDMALLIFMRMDIFTVKFFFSEAVLGVYTVAQQFATSVEKIYQSFYPILAPVMSKSLVERDYPRVERHMIMVSRWILMVQCLIVVWAGFYGEAVITAVANDGTDPDILQVGGIILFLLMVGETINGGFGTSDLPLIYKNPLFNPLISLLMIPLYVVMAVLFTQTLGMDAEGVALALMLTYLTMNLLRMILINRLFGIRMWRLKLFKVPFAAGISAGAFYWAKQAIPFDIIHGWGVFLGIPVLILIYVLILVLAGLEPEDKSRIMQKLGIGGKTAKA</sequence>
<dbReference type="Pfam" id="PF01943">
    <property type="entry name" value="Polysacc_synt"/>
    <property type="match status" value="1"/>
</dbReference>
<comment type="caution">
    <text evidence="7">The sequence shown here is derived from an EMBL/GenBank/DDBJ whole genome shotgun (WGS) entry which is preliminary data.</text>
</comment>
<dbReference type="OrthoDB" id="7388052at2"/>
<evidence type="ECO:0000313" key="8">
    <source>
        <dbReference type="Proteomes" id="UP000319148"/>
    </source>
</evidence>
<dbReference type="InterPro" id="IPR050833">
    <property type="entry name" value="Poly_Biosynth_Transport"/>
</dbReference>
<evidence type="ECO:0000256" key="6">
    <source>
        <dbReference type="SAM" id="Phobius"/>
    </source>
</evidence>
<accession>A0A501PCC6</accession>
<feature type="transmembrane region" description="Helical" evidence="6">
    <location>
        <begin position="54"/>
        <end position="74"/>
    </location>
</feature>
<organism evidence="7 8">
    <name type="scientific">Emcibacter nanhaiensis</name>
    <dbReference type="NCBI Taxonomy" id="1505037"/>
    <lineage>
        <taxon>Bacteria</taxon>
        <taxon>Pseudomonadati</taxon>
        <taxon>Pseudomonadota</taxon>
        <taxon>Alphaproteobacteria</taxon>
        <taxon>Emcibacterales</taxon>
        <taxon>Emcibacteraceae</taxon>
        <taxon>Emcibacter</taxon>
    </lineage>
</organism>
<feature type="transmembrane region" description="Helical" evidence="6">
    <location>
        <begin position="169"/>
        <end position="187"/>
    </location>
</feature>